<keyword evidence="3" id="KW-1185">Reference proteome</keyword>
<protein>
    <submittedName>
        <fullName evidence="2">Uncharacterized protein</fullName>
    </submittedName>
</protein>
<dbReference type="EMBL" id="LSYV01000003">
    <property type="protein sequence ID" value="KXZ55865.1"/>
    <property type="molecule type" value="Genomic_DNA"/>
</dbReference>
<evidence type="ECO:0000313" key="3">
    <source>
        <dbReference type="Proteomes" id="UP000075714"/>
    </source>
</evidence>
<gene>
    <name evidence="2" type="ORF">GPECTOR_2g1416</name>
</gene>
<evidence type="ECO:0000256" key="1">
    <source>
        <dbReference type="SAM" id="MobiDB-lite"/>
    </source>
</evidence>
<feature type="compositionally biased region" description="Low complexity" evidence="1">
    <location>
        <begin position="19"/>
        <end position="46"/>
    </location>
</feature>
<reference evidence="3" key="1">
    <citation type="journal article" date="2016" name="Nat. Commun.">
        <title>The Gonium pectorale genome demonstrates co-option of cell cycle regulation during the evolution of multicellularity.</title>
        <authorList>
            <person name="Hanschen E.R."/>
            <person name="Marriage T.N."/>
            <person name="Ferris P.J."/>
            <person name="Hamaji T."/>
            <person name="Toyoda A."/>
            <person name="Fujiyama A."/>
            <person name="Neme R."/>
            <person name="Noguchi H."/>
            <person name="Minakuchi Y."/>
            <person name="Suzuki M."/>
            <person name="Kawai-Toyooka H."/>
            <person name="Smith D.R."/>
            <person name="Sparks H."/>
            <person name="Anderson J."/>
            <person name="Bakaric R."/>
            <person name="Luria V."/>
            <person name="Karger A."/>
            <person name="Kirschner M.W."/>
            <person name="Durand P.M."/>
            <person name="Michod R.E."/>
            <person name="Nozaki H."/>
            <person name="Olson B.J."/>
        </authorList>
    </citation>
    <scope>NUCLEOTIDE SEQUENCE [LARGE SCALE GENOMIC DNA]</scope>
    <source>
        <strain evidence="3">NIES-2863</strain>
    </source>
</reference>
<dbReference type="AlphaFoldDB" id="A0A150H1B6"/>
<dbReference type="Proteomes" id="UP000075714">
    <property type="component" value="Unassembled WGS sequence"/>
</dbReference>
<sequence length="211" mass="20857">MVRELLAAAPTGFLPPDAAAAPAGGAAPGAGPATASGTSSPATRAPGRVQFGMPVNAADSGVNTSVDSSAAGALIRDAPSSPPIHNRSMPSGAAVFNAGGYGGVGYGRVGGGGAGLYATAPYVPTRLAPHLPAPASPPNHLPSSRLPMAETLTRLQAAASARPPGAGHGGVYHRVVLEQREDVSEVKLELTLQHSNRIEKVRDAAAAGGRG</sequence>
<comment type="caution">
    <text evidence="2">The sequence shown here is derived from an EMBL/GenBank/DDBJ whole genome shotgun (WGS) entry which is preliminary data.</text>
</comment>
<name>A0A150H1B6_GONPE</name>
<feature type="region of interest" description="Disordered" evidence="1">
    <location>
        <begin position="19"/>
        <end position="48"/>
    </location>
</feature>
<organism evidence="2 3">
    <name type="scientific">Gonium pectorale</name>
    <name type="common">Green alga</name>
    <dbReference type="NCBI Taxonomy" id="33097"/>
    <lineage>
        <taxon>Eukaryota</taxon>
        <taxon>Viridiplantae</taxon>
        <taxon>Chlorophyta</taxon>
        <taxon>core chlorophytes</taxon>
        <taxon>Chlorophyceae</taxon>
        <taxon>CS clade</taxon>
        <taxon>Chlamydomonadales</taxon>
        <taxon>Volvocaceae</taxon>
        <taxon>Gonium</taxon>
    </lineage>
</organism>
<evidence type="ECO:0000313" key="2">
    <source>
        <dbReference type="EMBL" id="KXZ55865.1"/>
    </source>
</evidence>
<proteinExistence type="predicted"/>
<accession>A0A150H1B6</accession>